<evidence type="ECO:0000313" key="7">
    <source>
        <dbReference type="EMBL" id="MBF4271186.1"/>
    </source>
</evidence>
<feature type="active site" description="Proton donor" evidence="4">
    <location>
        <position position="136"/>
    </location>
</feature>
<feature type="domain" description="Mandelate racemase/muconate lactonizing enzyme C-terminal" evidence="6">
    <location>
        <begin position="116"/>
        <end position="212"/>
    </location>
</feature>
<keyword evidence="1 4" id="KW-0479">Metal-binding</keyword>
<dbReference type="GO" id="GO:0009234">
    <property type="term" value="P:menaquinone biosynthetic process"/>
    <property type="evidence" value="ECO:0007669"/>
    <property type="project" value="UniProtKB-UniRule"/>
</dbReference>
<dbReference type="SMART" id="SM00922">
    <property type="entry name" value="MR_MLE"/>
    <property type="match status" value="1"/>
</dbReference>
<dbReference type="InterPro" id="IPR036849">
    <property type="entry name" value="Enolase-like_C_sf"/>
</dbReference>
<keyword evidence="3 4" id="KW-0456">Lyase</keyword>
<dbReference type="InterPro" id="IPR029017">
    <property type="entry name" value="Enolase-like_N"/>
</dbReference>
<protein>
    <recommendedName>
        <fullName evidence="4 5">o-succinylbenzoate synthase</fullName>
        <shortName evidence="4">OSB synthase</shortName>
        <shortName evidence="4">OSBS</shortName>
        <ecNumber evidence="4 5">4.2.1.113</ecNumber>
    </recommendedName>
    <alternativeName>
        <fullName evidence="4">4-(2'-carboxyphenyl)-4-oxybutyric acid synthase</fullName>
    </alternativeName>
    <alternativeName>
        <fullName evidence="4">o-succinylbenzoic acid synthase</fullName>
    </alternativeName>
</protein>
<dbReference type="NCBIfam" id="NF003473">
    <property type="entry name" value="PRK05105.1"/>
    <property type="match status" value="1"/>
</dbReference>
<dbReference type="PANTHER" id="PTHR48073">
    <property type="entry name" value="O-SUCCINYLBENZOATE SYNTHASE-RELATED"/>
    <property type="match status" value="1"/>
</dbReference>
<dbReference type="Pfam" id="PF21508">
    <property type="entry name" value="MenC_N"/>
    <property type="match status" value="1"/>
</dbReference>
<dbReference type="InterPro" id="IPR013342">
    <property type="entry name" value="Mandelate_racemase_C"/>
</dbReference>
<evidence type="ECO:0000313" key="8">
    <source>
        <dbReference type="Proteomes" id="UP000722957"/>
    </source>
</evidence>
<proteinExistence type="inferred from homology"/>
<comment type="function">
    <text evidence="4">Converts 2-succinyl-6-hydroxy-2,4-cyclohexadiene-1-carboxylate (SHCHC) to 2-succinylbenzoate (OSB).</text>
</comment>
<evidence type="ECO:0000256" key="2">
    <source>
        <dbReference type="ARBA" id="ARBA00022842"/>
    </source>
</evidence>
<feature type="binding site" evidence="4">
    <location>
        <position position="164"/>
    </location>
    <ligand>
        <name>Mg(2+)</name>
        <dbReference type="ChEBI" id="CHEBI:18420"/>
    </ligand>
</feature>
<comment type="catalytic activity">
    <reaction evidence="4">
        <text>(1R,6R)-6-hydroxy-2-succinyl-cyclohexa-2,4-diene-1-carboxylate = 2-succinylbenzoate + H2O</text>
        <dbReference type="Rhea" id="RHEA:10196"/>
        <dbReference type="ChEBI" id="CHEBI:15377"/>
        <dbReference type="ChEBI" id="CHEBI:18325"/>
        <dbReference type="ChEBI" id="CHEBI:58689"/>
        <dbReference type="EC" id="4.2.1.113"/>
    </reaction>
</comment>
<sequence length="332" mass="36372">MRSATLYRYCLPMDSGVILRNQKLVEREGLIIELQDDHGSALGEVAPLPGFSLESLEQAQQQLIAQLQLWVSGELITYDDLFPSVAFGLSMAELELNGGLPQAGHYHAAPLCSGDPDELIPLLNALPGDHRVAKIKVGLYEAIRDGMIVNLFLESMPDLQLRLDANQAWTPAKAEKFAQYVSPSLRQRIAFLEEPCPSPSDSLAFAINTGIAIAWDETLQQAVRRADFQLEDLTGAKAIVIKPTLIGSVQRCITLIEKAKTLGIQAVISSSIESSLGLCQLARFAQWQLPNEIPGLDTISLFKAQLESAWPNSALPIQTLAQQTVVWQSQCE</sequence>
<comment type="cofactor">
    <cofactor evidence="4">
        <name>a divalent metal cation</name>
        <dbReference type="ChEBI" id="CHEBI:60240"/>
    </cofactor>
</comment>
<dbReference type="Gene3D" id="3.20.20.120">
    <property type="entry name" value="Enolase-like C-terminal domain"/>
    <property type="match status" value="1"/>
</dbReference>
<evidence type="ECO:0000256" key="1">
    <source>
        <dbReference type="ARBA" id="ARBA00022723"/>
    </source>
</evidence>
<dbReference type="EC" id="4.2.1.113" evidence="4 5"/>
<dbReference type="Proteomes" id="UP000722957">
    <property type="component" value="Unassembled WGS sequence"/>
</dbReference>
<name>A0A1Y0NW11_VIBAN</name>
<dbReference type="PANTHER" id="PTHR48073:SF2">
    <property type="entry name" value="O-SUCCINYLBENZOATE SYNTHASE"/>
    <property type="match status" value="1"/>
</dbReference>
<reference evidence="7 8" key="1">
    <citation type="journal article" date="2021" name="PeerJ">
        <title>Analysis of 44 Vibrio anguillarum genomes reveals high genetic diversity.</title>
        <authorList>
            <person name="Hansen M.J."/>
            <person name="Dalsgaard I."/>
        </authorList>
    </citation>
    <scope>NUCLEOTIDE SEQUENCE [LARGE SCALE GENOMIC DNA]</scope>
    <source>
        <strain evidence="7 8">17-16730-2A</strain>
    </source>
</reference>
<dbReference type="NCBIfam" id="TIGR01927">
    <property type="entry name" value="menC_gam_Gplu"/>
    <property type="match status" value="1"/>
</dbReference>
<evidence type="ECO:0000256" key="3">
    <source>
        <dbReference type="ARBA" id="ARBA00023239"/>
    </source>
</evidence>
<dbReference type="SUPFAM" id="SSF51604">
    <property type="entry name" value="Enolase C-terminal domain-like"/>
    <property type="match status" value="1"/>
</dbReference>
<organism evidence="7 8">
    <name type="scientific">Vibrio anguillarum</name>
    <name type="common">Listonella anguillarum</name>
    <dbReference type="NCBI Taxonomy" id="55601"/>
    <lineage>
        <taxon>Bacteria</taxon>
        <taxon>Pseudomonadati</taxon>
        <taxon>Pseudomonadota</taxon>
        <taxon>Gammaproteobacteria</taxon>
        <taxon>Vibrionales</taxon>
        <taxon>Vibrionaceae</taxon>
        <taxon>Vibrio</taxon>
    </lineage>
</organism>
<dbReference type="KEGG" id="vau:VANGNB10_cI1808c"/>
<dbReference type="HAMAP" id="MF_00470">
    <property type="entry name" value="MenC_1"/>
    <property type="match status" value="1"/>
</dbReference>
<feature type="active site" description="Proton acceptor" evidence="4">
    <location>
        <position position="242"/>
    </location>
</feature>
<dbReference type="AlphaFoldDB" id="A0A1Y0NW11"/>
<comment type="similarity">
    <text evidence="4">Belongs to the mandelate racemase/muconate lactonizing enzyme family. MenC type 1 subfamily.</text>
</comment>
<keyword evidence="4" id="KW-0474">Menaquinone biosynthesis</keyword>
<dbReference type="Pfam" id="PF13378">
    <property type="entry name" value="MR_MLE_C"/>
    <property type="match status" value="1"/>
</dbReference>
<dbReference type="CDD" id="cd03320">
    <property type="entry name" value="OSBS"/>
    <property type="match status" value="1"/>
</dbReference>
<feature type="binding site" evidence="4">
    <location>
        <position position="216"/>
    </location>
    <ligand>
        <name>Mg(2+)</name>
        <dbReference type="ChEBI" id="CHEBI:18420"/>
    </ligand>
</feature>
<accession>A0A1Y0NW11</accession>
<dbReference type="EMBL" id="RDOM01000010">
    <property type="protein sequence ID" value="MBF4271186.1"/>
    <property type="molecule type" value="Genomic_DNA"/>
</dbReference>
<dbReference type="SFLD" id="SFLDS00001">
    <property type="entry name" value="Enolase"/>
    <property type="match status" value="1"/>
</dbReference>
<dbReference type="InterPro" id="IPR010196">
    <property type="entry name" value="OSB_synthase_MenC1"/>
</dbReference>
<dbReference type="SFLD" id="SFLDF00009">
    <property type="entry name" value="o-succinylbenzoate_synthase"/>
    <property type="match status" value="1"/>
</dbReference>
<dbReference type="SUPFAM" id="SSF54826">
    <property type="entry name" value="Enolase N-terminal domain-like"/>
    <property type="match status" value="1"/>
</dbReference>
<gene>
    <name evidence="4" type="primary">menC</name>
    <name evidence="7" type="ORF">EAY07_03820</name>
</gene>
<evidence type="ECO:0000259" key="6">
    <source>
        <dbReference type="SMART" id="SM00922"/>
    </source>
</evidence>
<comment type="caution">
    <text evidence="7">The sequence shown here is derived from an EMBL/GenBank/DDBJ whole genome shotgun (WGS) entry which is preliminary data.</text>
</comment>
<comment type="pathway">
    <text evidence="4">Quinol/quinone metabolism; 1,4-dihydroxy-2-naphthoate biosynthesis; 1,4-dihydroxy-2-naphthoate from chorismate: step 4/7.</text>
</comment>
<keyword evidence="2 4" id="KW-0460">Magnesium</keyword>
<dbReference type="Gene3D" id="3.30.390.10">
    <property type="entry name" value="Enolase-like, N-terminal domain"/>
    <property type="match status" value="1"/>
</dbReference>
<feature type="binding site" evidence="4">
    <location>
        <position position="193"/>
    </location>
    <ligand>
        <name>Mg(2+)</name>
        <dbReference type="ChEBI" id="CHEBI:18420"/>
    </ligand>
</feature>
<evidence type="ECO:0000256" key="5">
    <source>
        <dbReference type="NCBIfam" id="TIGR01927"/>
    </source>
</evidence>
<comment type="pathway">
    <text evidence="4">Quinol/quinone metabolism; menaquinone biosynthesis.</text>
</comment>
<dbReference type="SFLD" id="SFLDG00180">
    <property type="entry name" value="muconate_cycloisomerase"/>
    <property type="match status" value="1"/>
</dbReference>
<dbReference type="GO" id="GO:0000287">
    <property type="term" value="F:magnesium ion binding"/>
    <property type="evidence" value="ECO:0007669"/>
    <property type="project" value="UniProtKB-UniRule"/>
</dbReference>
<evidence type="ECO:0000256" key="4">
    <source>
        <dbReference type="HAMAP-Rule" id="MF_00470"/>
    </source>
</evidence>
<dbReference type="InterPro" id="IPR041338">
    <property type="entry name" value="OSBS_N"/>
</dbReference>
<dbReference type="GO" id="GO:0043748">
    <property type="term" value="F:O-succinylbenzoate synthase activity"/>
    <property type="evidence" value="ECO:0007669"/>
    <property type="project" value="UniProtKB-EC"/>
</dbReference>
<dbReference type="RefSeq" id="WP_013856433.1">
    <property type="nucleotide sequence ID" value="NZ_CP020534.1"/>
</dbReference>
<dbReference type="InterPro" id="IPR029065">
    <property type="entry name" value="Enolase_C-like"/>
</dbReference>